<dbReference type="GO" id="GO:0004039">
    <property type="term" value="F:allophanate hydrolase activity"/>
    <property type="evidence" value="ECO:0007669"/>
    <property type="project" value="UniProtKB-EC"/>
</dbReference>
<dbReference type="PANTHER" id="PTHR11895:SF169">
    <property type="entry name" value="GLUTAMYL-TRNA(GLN) AMIDOTRANSFERASE"/>
    <property type="match status" value="1"/>
</dbReference>
<dbReference type="NCBIfam" id="NF006043">
    <property type="entry name" value="PRK08186.1"/>
    <property type="match status" value="1"/>
</dbReference>
<dbReference type="EMBL" id="CP071247">
    <property type="protein sequence ID" value="QSP96449.1"/>
    <property type="molecule type" value="Genomic_DNA"/>
</dbReference>
<evidence type="ECO:0000313" key="3">
    <source>
        <dbReference type="EMBL" id="QSP96449.1"/>
    </source>
</evidence>
<keyword evidence="3" id="KW-0378">Hydrolase</keyword>
<dbReference type="Pfam" id="PF21986">
    <property type="entry name" value="AH_C"/>
    <property type="match status" value="1"/>
</dbReference>
<organism evidence="3 4">
    <name type="scientific">Marinobacter salinisoli</name>
    <dbReference type="NCBI Taxonomy" id="2769486"/>
    <lineage>
        <taxon>Bacteria</taxon>
        <taxon>Pseudomonadati</taxon>
        <taxon>Pseudomonadota</taxon>
        <taxon>Gammaproteobacteria</taxon>
        <taxon>Pseudomonadales</taxon>
        <taxon>Marinobacteraceae</taxon>
        <taxon>Marinobacter</taxon>
    </lineage>
</organism>
<dbReference type="InterPro" id="IPR000120">
    <property type="entry name" value="Amidase"/>
</dbReference>
<dbReference type="Proteomes" id="UP000663555">
    <property type="component" value="Chromosome"/>
</dbReference>
<dbReference type="EC" id="3.5.1.54" evidence="3"/>
<dbReference type="SUPFAM" id="SSF75304">
    <property type="entry name" value="Amidase signature (AS) enzymes"/>
    <property type="match status" value="1"/>
</dbReference>
<name>A0ABX7MYP6_9GAMM</name>
<dbReference type="InterPro" id="IPR014085">
    <property type="entry name" value="Allophanate_hydrolase"/>
</dbReference>
<dbReference type="Pfam" id="PF01425">
    <property type="entry name" value="Amidase"/>
    <property type="match status" value="1"/>
</dbReference>
<reference evidence="3 4" key="1">
    <citation type="submission" date="2021-03" db="EMBL/GenBank/DDBJ databases">
        <title>Genome sequencing of Marinobacter sp. LPB0319.</title>
        <authorList>
            <person name="Kim J."/>
        </authorList>
    </citation>
    <scope>NUCLEOTIDE SEQUENCE [LARGE SCALE GENOMIC DNA]</scope>
    <source>
        <strain evidence="3 4">LPB0319</strain>
    </source>
</reference>
<dbReference type="InterPro" id="IPR023631">
    <property type="entry name" value="Amidase_dom"/>
</dbReference>
<evidence type="ECO:0000313" key="4">
    <source>
        <dbReference type="Proteomes" id="UP000663555"/>
    </source>
</evidence>
<feature type="domain" description="Allophanate hydrolase C-terminal" evidence="2">
    <location>
        <begin position="465"/>
        <end position="586"/>
    </location>
</feature>
<dbReference type="PANTHER" id="PTHR11895">
    <property type="entry name" value="TRANSAMIDASE"/>
    <property type="match status" value="1"/>
</dbReference>
<keyword evidence="4" id="KW-1185">Reference proteome</keyword>
<sequence>MDIKSLLQAYRLGELTPRAVIGELLQRAASHSDHNIWIHLASANELEPYLARLQSSSPEELPLYGIPFAVKDNIDVAGMPTTAGCDAFRYRPDEHAAVVAQLIDAGAVPVGKTNLDQFATGLVGTRSPWGACRNSVNPEYISGGSSAGSAVAVAKGLVSFALGTDTAGSGRVPAAFNNLIGLKPTLGRLSVRGMVPACQSLDCVSIFARDAEQAASILAQCDGTDASDPWQRTPATGTRPLPARFRVGVPRQSQLDFDGDQAAARLFGEAIRHLERMGASVVEIDFAPFLDTARLLYEGPWVAERYLATEPLITQQPDALLPVTRSIIAKGREGSAADAFRAQYQLKTLKHQADRNWLQVDLILTPTTPTIYTIDQVQTDPVALNSKLGTYTNFMNLLDYAAVAVPAGHLDNGLPWGVTLFAPAFQDEALLALAGHLHTLTSSTVGALQDPVSGKSWDETRGTIDVLVCGAHLSGLPLNHQLTSRGAVLIADTHTAQAYRMYALAGGPPFRPGLIRDTDTGIALPVEVWRMPAEQFGSFVAGIPAPLGIGQVELENGDWVCGFICEPIGLEGAKEITQSGGWRGYLKGQEELTNPEAPEDSPLR</sequence>
<dbReference type="Gene3D" id="1.20.58.1700">
    <property type="match status" value="1"/>
</dbReference>
<evidence type="ECO:0000259" key="2">
    <source>
        <dbReference type="Pfam" id="PF21986"/>
    </source>
</evidence>
<proteinExistence type="predicted"/>
<gene>
    <name evidence="3" type="primary">atzF</name>
    <name evidence="3" type="ORF">LPB19_03700</name>
</gene>
<dbReference type="Gene3D" id="3.90.1300.10">
    <property type="entry name" value="Amidase signature (AS) domain"/>
    <property type="match status" value="1"/>
</dbReference>
<dbReference type="NCBIfam" id="TIGR02713">
    <property type="entry name" value="allophanate_hyd"/>
    <property type="match status" value="1"/>
</dbReference>
<accession>A0ABX7MYP6</accession>
<dbReference type="InterPro" id="IPR036928">
    <property type="entry name" value="AS_sf"/>
</dbReference>
<protein>
    <submittedName>
        <fullName evidence="3">Allophanate hydrolase</fullName>
        <ecNumber evidence="3">3.5.1.54</ecNumber>
    </submittedName>
</protein>
<dbReference type="InterPro" id="IPR053844">
    <property type="entry name" value="AH_C"/>
</dbReference>
<dbReference type="Gene3D" id="3.10.490.10">
    <property type="entry name" value="Gamma-glutamyl cyclotransferase-like"/>
    <property type="match status" value="1"/>
</dbReference>
<evidence type="ECO:0000259" key="1">
    <source>
        <dbReference type="Pfam" id="PF01425"/>
    </source>
</evidence>
<feature type="domain" description="Amidase" evidence="1">
    <location>
        <begin position="21"/>
        <end position="431"/>
    </location>
</feature>